<name>A0A175W7B9_9PEZI</name>
<evidence type="ECO:0000313" key="2">
    <source>
        <dbReference type="Proteomes" id="UP000078237"/>
    </source>
</evidence>
<protein>
    <submittedName>
        <fullName evidence="1">Carbamoyl-phosphate synthase small chain</fullName>
    </submittedName>
</protein>
<gene>
    <name evidence="1" type="ORF">MMYC01_204705</name>
</gene>
<dbReference type="AlphaFoldDB" id="A0A175W7B9"/>
<dbReference type="EMBL" id="LCTW02000089">
    <property type="protein sequence ID" value="KXX79371.1"/>
    <property type="molecule type" value="Genomic_DNA"/>
</dbReference>
<comment type="caution">
    <text evidence="1">The sequence shown here is derived from an EMBL/GenBank/DDBJ whole genome shotgun (WGS) entry which is preliminary data.</text>
</comment>
<accession>A0A175W7B9</accession>
<dbReference type="VEuPathDB" id="FungiDB:MMYC01_204705"/>
<dbReference type="OrthoDB" id="5421021at2759"/>
<dbReference type="Proteomes" id="UP000078237">
    <property type="component" value="Unassembled WGS sequence"/>
</dbReference>
<proteinExistence type="predicted"/>
<evidence type="ECO:0000313" key="1">
    <source>
        <dbReference type="EMBL" id="KXX79371.1"/>
    </source>
</evidence>
<reference evidence="1 2" key="1">
    <citation type="journal article" date="2016" name="Genome Announc.">
        <title>Genome Sequence of Madurella mycetomatis mm55, Isolated from a Human Mycetoma Case in Sudan.</title>
        <authorList>
            <person name="Smit S."/>
            <person name="Derks M.F."/>
            <person name="Bervoets S."/>
            <person name="Fahal A."/>
            <person name="van Leeuwen W."/>
            <person name="van Belkum A."/>
            <person name="van de Sande W.W."/>
        </authorList>
    </citation>
    <scope>NUCLEOTIDE SEQUENCE [LARGE SCALE GENOMIC DNA]</scope>
    <source>
        <strain evidence="2">mm55</strain>
    </source>
</reference>
<sequence length="362" mass="39080">MVEQLLVNATVKPPTEVIAGLADLVGAIMCSFDGTDFGAALGEFPQDGPRSLLSPQAPEKAQKEFGVLFGTLPHLGSKIDAVASYQEFCQSVDALVSDEACECSQCPGSHIWAILGLPDRRPRCRVRRIWGGLEDLIGQAVLPITQFPRTKVGRHLCRRLLARANILRGDANSPPPERKGGYYSTGNLHDGLCALLGSVPSTAGAGQNIIGTSSGATSTFPATLLKTADGIVSNSEAHMMRYRVVDGQFHDGHSYYKCLIERDNVPPRPPAVVSILPPGQEPQRLGLSHLGVHSNLMLSVRPAHNALVLRVTVTFDVARVMDVSFYDTRLAFMATSVAAPCYHNRDHDHSPGRLLSFTRTIP</sequence>
<keyword evidence="2" id="KW-1185">Reference proteome</keyword>
<organism evidence="1 2">
    <name type="scientific">Madurella mycetomatis</name>
    <dbReference type="NCBI Taxonomy" id="100816"/>
    <lineage>
        <taxon>Eukaryota</taxon>
        <taxon>Fungi</taxon>
        <taxon>Dikarya</taxon>
        <taxon>Ascomycota</taxon>
        <taxon>Pezizomycotina</taxon>
        <taxon>Sordariomycetes</taxon>
        <taxon>Sordariomycetidae</taxon>
        <taxon>Sordariales</taxon>
        <taxon>Sordariales incertae sedis</taxon>
        <taxon>Madurella</taxon>
    </lineage>
</organism>